<keyword evidence="3" id="KW-1185">Reference proteome</keyword>
<dbReference type="InterPro" id="IPR036527">
    <property type="entry name" value="SCP2_sterol-bd_dom_sf"/>
</dbReference>
<dbReference type="Proteomes" id="UP000800981">
    <property type="component" value="Unassembled WGS sequence"/>
</dbReference>
<evidence type="ECO:0000313" key="2">
    <source>
        <dbReference type="EMBL" id="NHC14231.1"/>
    </source>
</evidence>
<feature type="domain" description="SCP2" evidence="1">
    <location>
        <begin position="17"/>
        <end position="112"/>
    </location>
</feature>
<dbReference type="SUPFAM" id="SSF55718">
    <property type="entry name" value="SCP-like"/>
    <property type="match status" value="1"/>
</dbReference>
<sequence length="112" mass="11920">MATVEQCRAAIESLSAQMQREQGGSRAAAGLDRTISVTVPDLDVVFSGRLHEARIDGLTTDPAPKAQIRLRAASDDLVALVNGELPFASAWSSGRVKVEASIGDLFKLRSLL</sequence>
<comment type="caution">
    <text evidence="2">The sequence shown here is derived from an EMBL/GenBank/DDBJ whole genome shotgun (WGS) entry which is preliminary data.</text>
</comment>
<dbReference type="Gene3D" id="3.30.1050.10">
    <property type="entry name" value="SCP2 sterol-binding domain"/>
    <property type="match status" value="1"/>
</dbReference>
<evidence type="ECO:0000313" key="3">
    <source>
        <dbReference type="Proteomes" id="UP000800981"/>
    </source>
</evidence>
<accession>A0ABX0GTL2</accession>
<evidence type="ECO:0000259" key="1">
    <source>
        <dbReference type="Pfam" id="PF02036"/>
    </source>
</evidence>
<dbReference type="InterPro" id="IPR003033">
    <property type="entry name" value="SCP2_sterol-bd_dom"/>
</dbReference>
<reference evidence="2 3" key="1">
    <citation type="submission" date="2020-03" db="EMBL/GenBank/DDBJ databases">
        <title>Two novel Motilibacter sp.</title>
        <authorList>
            <person name="Liu S."/>
        </authorList>
    </citation>
    <scope>NUCLEOTIDE SEQUENCE [LARGE SCALE GENOMIC DNA]</scope>
    <source>
        <strain evidence="2 3">E257</strain>
    </source>
</reference>
<dbReference type="Pfam" id="PF02036">
    <property type="entry name" value="SCP2"/>
    <property type="match status" value="1"/>
</dbReference>
<name>A0ABX0GTL2_9ACTN</name>
<dbReference type="EMBL" id="JAANNP010000005">
    <property type="protein sequence ID" value="NHC14231.1"/>
    <property type="molecule type" value="Genomic_DNA"/>
</dbReference>
<proteinExistence type="predicted"/>
<protein>
    <submittedName>
        <fullName evidence="2">Sterol-binding protein</fullName>
    </submittedName>
</protein>
<gene>
    <name evidence="2" type="ORF">G9H71_10610</name>
</gene>
<organism evidence="2 3">
    <name type="scientific">Motilibacter deserti</name>
    <dbReference type="NCBI Taxonomy" id="2714956"/>
    <lineage>
        <taxon>Bacteria</taxon>
        <taxon>Bacillati</taxon>
        <taxon>Actinomycetota</taxon>
        <taxon>Actinomycetes</taxon>
        <taxon>Motilibacterales</taxon>
        <taxon>Motilibacteraceae</taxon>
        <taxon>Motilibacter</taxon>
    </lineage>
</organism>
<dbReference type="RefSeq" id="WP_166281565.1">
    <property type="nucleotide sequence ID" value="NZ_JAANNP010000005.1"/>
</dbReference>